<dbReference type="InterPro" id="IPR008775">
    <property type="entry name" value="Phytyl_CoA_dOase-like"/>
</dbReference>
<dbReference type="Gene3D" id="2.60.120.620">
    <property type="entry name" value="q2cbj1_9rhob like domain"/>
    <property type="match status" value="1"/>
</dbReference>
<protein>
    <submittedName>
        <fullName evidence="1">Uncharacterized protein</fullName>
    </submittedName>
</protein>
<name>A0A382WYV1_9ZZZZ</name>
<dbReference type="EMBL" id="UINC01163539">
    <property type="protein sequence ID" value="SVD63903.1"/>
    <property type="molecule type" value="Genomic_DNA"/>
</dbReference>
<gene>
    <name evidence="1" type="ORF">METZ01_LOCUS416757</name>
</gene>
<proteinExistence type="predicted"/>
<feature type="non-terminal residue" evidence="1">
    <location>
        <position position="1"/>
    </location>
</feature>
<reference evidence="1" key="1">
    <citation type="submission" date="2018-05" db="EMBL/GenBank/DDBJ databases">
        <authorList>
            <person name="Lanie J.A."/>
            <person name="Ng W.-L."/>
            <person name="Kazmierczak K.M."/>
            <person name="Andrzejewski T.M."/>
            <person name="Davidsen T.M."/>
            <person name="Wayne K.J."/>
            <person name="Tettelin H."/>
            <person name="Glass J.I."/>
            <person name="Rusch D."/>
            <person name="Podicherti R."/>
            <person name="Tsui H.-C.T."/>
            <person name="Winkler M.E."/>
        </authorList>
    </citation>
    <scope>NUCLEOTIDE SEQUENCE</scope>
</reference>
<evidence type="ECO:0000313" key="1">
    <source>
        <dbReference type="EMBL" id="SVD63903.1"/>
    </source>
</evidence>
<dbReference type="Pfam" id="PF05721">
    <property type="entry name" value="PhyH"/>
    <property type="match status" value="1"/>
</dbReference>
<sequence length="255" mass="28929">QDVTNLRQGYKWQLRSIGTNQLMIDLVYSETLQQIAEDLLGKDTLVKPKVGGKTMGQHGAAWPGGPVDPALDNEGSRGIYATLPYGGKEKEPDYCHTDGHPFNLSLVGLIDDVLPNGGAFKVWPGSHKRLYPTFQMQYDQPRIAYYEHLPFYKGIIQSEDYEEEIKKVMEDTKPVDCCGTEGDVVFWHHRLAQMAGHNYSNRMRLAVLGDFIKKDLDENRAKAPQKNMWQDWSEDLNAASETYSDEMAKSQKLID</sequence>
<dbReference type="AlphaFoldDB" id="A0A382WYV1"/>
<accession>A0A382WYV1</accession>
<organism evidence="1">
    <name type="scientific">marine metagenome</name>
    <dbReference type="NCBI Taxonomy" id="408172"/>
    <lineage>
        <taxon>unclassified sequences</taxon>
        <taxon>metagenomes</taxon>
        <taxon>ecological metagenomes</taxon>
    </lineage>
</organism>
<dbReference type="SUPFAM" id="SSF51197">
    <property type="entry name" value="Clavaminate synthase-like"/>
    <property type="match status" value="1"/>
</dbReference>